<keyword evidence="3" id="KW-1185">Reference proteome</keyword>
<name>A0AAE3M979_9BACT</name>
<evidence type="ECO:0000313" key="2">
    <source>
        <dbReference type="EMBL" id="MCW3789469.1"/>
    </source>
</evidence>
<sequence length="96" mass="10894">MANTTGKKFGGRKKGTPNADNRQIKEFLTDLINDNRETIISDLEALEPKDRITILEKFMSYCVAKQKAVEQTINFDSLSENELNTIIDELSKNIES</sequence>
<organism evidence="2 3">
    <name type="scientific">Plebeiibacterium sediminum</name>
    <dbReference type="NCBI Taxonomy" id="2992112"/>
    <lineage>
        <taxon>Bacteria</taxon>
        <taxon>Pseudomonadati</taxon>
        <taxon>Bacteroidota</taxon>
        <taxon>Bacteroidia</taxon>
        <taxon>Marinilabiliales</taxon>
        <taxon>Marinilabiliaceae</taxon>
        <taxon>Plebeiibacterium</taxon>
    </lineage>
</organism>
<protein>
    <submittedName>
        <fullName evidence="2">Uncharacterized protein</fullName>
    </submittedName>
</protein>
<feature type="region of interest" description="Disordered" evidence="1">
    <location>
        <begin position="1"/>
        <end position="21"/>
    </location>
</feature>
<reference evidence="2" key="1">
    <citation type="submission" date="2022-10" db="EMBL/GenBank/DDBJ databases">
        <authorList>
            <person name="Yu W.X."/>
        </authorList>
    </citation>
    <scope>NUCLEOTIDE SEQUENCE</scope>
    <source>
        <strain evidence="2">AAT</strain>
    </source>
</reference>
<gene>
    <name evidence="2" type="ORF">OM075_23625</name>
</gene>
<dbReference type="RefSeq" id="WP_301193020.1">
    <property type="nucleotide sequence ID" value="NZ_JAPDPJ010000114.1"/>
</dbReference>
<evidence type="ECO:0000256" key="1">
    <source>
        <dbReference type="SAM" id="MobiDB-lite"/>
    </source>
</evidence>
<dbReference type="Proteomes" id="UP001209229">
    <property type="component" value="Unassembled WGS sequence"/>
</dbReference>
<proteinExistence type="predicted"/>
<accession>A0AAE3M979</accession>
<dbReference type="AlphaFoldDB" id="A0AAE3M979"/>
<evidence type="ECO:0000313" key="3">
    <source>
        <dbReference type="Proteomes" id="UP001209229"/>
    </source>
</evidence>
<dbReference type="EMBL" id="JAPDPJ010000114">
    <property type="protein sequence ID" value="MCW3789469.1"/>
    <property type="molecule type" value="Genomic_DNA"/>
</dbReference>
<comment type="caution">
    <text evidence="2">The sequence shown here is derived from an EMBL/GenBank/DDBJ whole genome shotgun (WGS) entry which is preliminary data.</text>
</comment>